<evidence type="ECO:0008006" key="4">
    <source>
        <dbReference type="Google" id="ProtNLM"/>
    </source>
</evidence>
<gene>
    <name evidence="2" type="ORF">Fcan01_00185</name>
</gene>
<keyword evidence="1" id="KW-1133">Transmembrane helix</keyword>
<evidence type="ECO:0000313" key="3">
    <source>
        <dbReference type="Proteomes" id="UP000198287"/>
    </source>
</evidence>
<organism evidence="2 3">
    <name type="scientific">Folsomia candida</name>
    <name type="common">Springtail</name>
    <dbReference type="NCBI Taxonomy" id="158441"/>
    <lineage>
        <taxon>Eukaryota</taxon>
        <taxon>Metazoa</taxon>
        <taxon>Ecdysozoa</taxon>
        <taxon>Arthropoda</taxon>
        <taxon>Hexapoda</taxon>
        <taxon>Collembola</taxon>
        <taxon>Entomobryomorpha</taxon>
        <taxon>Isotomoidea</taxon>
        <taxon>Isotomidae</taxon>
        <taxon>Proisotominae</taxon>
        <taxon>Folsomia</taxon>
    </lineage>
</organism>
<feature type="transmembrane region" description="Helical" evidence="1">
    <location>
        <begin position="146"/>
        <end position="165"/>
    </location>
</feature>
<feature type="transmembrane region" description="Helical" evidence="1">
    <location>
        <begin position="287"/>
        <end position="306"/>
    </location>
</feature>
<dbReference type="Proteomes" id="UP000198287">
    <property type="component" value="Unassembled WGS sequence"/>
</dbReference>
<sequence length="402" mass="46290">MDTNQMLNTFSKYASRLQHFSIPPIKYDVQRKRVIFREYGNKSLHVWYFNGVFIMGGYIVALLYLLVSQLMGRDRVAAPLVLLYGLQCVCAICTISLSFAMVMYGRDFVAGWNSLLNIVRDYGTTREEDLVESRLWKWMHYVSDSLSLNAVIVVFAAYAFQLDAFHPILIKYESEHDKVVNSFRFLTIAVALFEACRNVVFSILLEISMYRMFRNCIGFMLKESYCTPIEFISSRNRMESVYRHLQIILISMDGFHGCAACSLNFTGLITGVVCNFFTIRLFSILPIWLYLVFPSAASTTHALMYLKLPCLQYIPDGSGDVLRKMQMYSTLLPKRSRVIVQRRIRSLPVLRLYAEVGGVKVHRFGRSSKSAYIVYVMTYTINLLLFVGQDAIQSWGKMYLSP</sequence>
<name>A0A226F054_FOLCA</name>
<feature type="transmembrane region" description="Helical" evidence="1">
    <location>
        <begin position="185"/>
        <end position="205"/>
    </location>
</feature>
<evidence type="ECO:0000313" key="2">
    <source>
        <dbReference type="EMBL" id="OXA63192.1"/>
    </source>
</evidence>
<dbReference type="AlphaFoldDB" id="A0A226F054"/>
<feature type="transmembrane region" description="Helical" evidence="1">
    <location>
        <begin position="46"/>
        <end position="67"/>
    </location>
</feature>
<keyword evidence="3" id="KW-1185">Reference proteome</keyword>
<feature type="transmembrane region" description="Helical" evidence="1">
    <location>
        <begin position="79"/>
        <end position="104"/>
    </location>
</feature>
<proteinExistence type="predicted"/>
<keyword evidence="1" id="KW-0812">Transmembrane</keyword>
<accession>A0A226F054</accession>
<feature type="transmembrane region" description="Helical" evidence="1">
    <location>
        <begin position="372"/>
        <end position="392"/>
    </location>
</feature>
<reference evidence="2 3" key="1">
    <citation type="submission" date="2015-12" db="EMBL/GenBank/DDBJ databases">
        <title>The genome of Folsomia candida.</title>
        <authorList>
            <person name="Faddeeva A."/>
            <person name="Derks M.F."/>
            <person name="Anvar Y."/>
            <person name="Smit S."/>
            <person name="Van Straalen N."/>
            <person name="Roelofs D."/>
        </authorList>
    </citation>
    <scope>NUCLEOTIDE SEQUENCE [LARGE SCALE GENOMIC DNA]</scope>
    <source>
        <strain evidence="2 3">VU population</strain>
        <tissue evidence="2">Whole body</tissue>
    </source>
</reference>
<evidence type="ECO:0000256" key="1">
    <source>
        <dbReference type="SAM" id="Phobius"/>
    </source>
</evidence>
<keyword evidence="1" id="KW-0472">Membrane</keyword>
<comment type="caution">
    <text evidence="2">The sequence shown here is derived from an EMBL/GenBank/DDBJ whole genome shotgun (WGS) entry which is preliminary data.</text>
</comment>
<protein>
    <recommendedName>
        <fullName evidence="4">Gustatory receptor</fullName>
    </recommendedName>
</protein>
<dbReference type="EMBL" id="LNIX01000001">
    <property type="protein sequence ID" value="OXA63192.1"/>
    <property type="molecule type" value="Genomic_DNA"/>
</dbReference>